<evidence type="ECO:0000256" key="5">
    <source>
        <dbReference type="ARBA" id="ARBA00024227"/>
    </source>
</evidence>
<dbReference type="InterPro" id="IPR045864">
    <property type="entry name" value="aa-tRNA-synth_II/BPL/LPL"/>
</dbReference>
<keyword evidence="2" id="KW-0547">Nucleotide-binding</keyword>
<evidence type="ECO:0000256" key="6">
    <source>
        <dbReference type="ARBA" id="ARBA00047846"/>
    </source>
</evidence>
<evidence type="ECO:0000256" key="2">
    <source>
        <dbReference type="ARBA" id="ARBA00022741"/>
    </source>
</evidence>
<dbReference type="SUPFAM" id="SSF50037">
    <property type="entry name" value="C-terminal domain of transcriptional repressors"/>
    <property type="match status" value="1"/>
</dbReference>
<evidence type="ECO:0000256" key="3">
    <source>
        <dbReference type="ARBA" id="ARBA00022840"/>
    </source>
</evidence>
<comment type="caution">
    <text evidence="8">The sequence shown here is derived from an EMBL/GenBank/DDBJ whole genome shotgun (WGS) entry which is preliminary data.</text>
</comment>
<dbReference type="PANTHER" id="PTHR12835">
    <property type="entry name" value="BIOTIN PROTEIN LIGASE"/>
    <property type="match status" value="1"/>
</dbReference>
<keyword evidence="3" id="KW-0067">ATP-binding</keyword>
<dbReference type="Proteomes" id="UP000036270">
    <property type="component" value="Unassembled WGS sequence"/>
</dbReference>
<evidence type="ECO:0000313" key="8">
    <source>
        <dbReference type="EMBL" id="KMK51038.1"/>
    </source>
</evidence>
<dbReference type="Gene3D" id="2.30.30.100">
    <property type="match status" value="1"/>
</dbReference>
<dbReference type="PROSITE" id="PS51733">
    <property type="entry name" value="BPL_LPL_CATALYTIC"/>
    <property type="match status" value="1"/>
</dbReference>
<dbReference type="InterPro" id="IPR004143">
    <property type="entry name" value="BPL_LPL_catalytic"/>
</dbReference>
<dbReference type="EMBL" id="JWIZ01000054">
    <property type="protein sequence ID" value="KMK51038.1"/>
    <property type="molecule type" value="Genomic_DNA"/>
</dbReference>
<dbReference type="AlphaFoldDB" id="A0A0J5P3I4"/>
<feature type="domain" description="BPL/LPL catalytic" evidence="7">
    <location>
        <begin position="5"/>
        <end position="194"/>
    </location>
</feature>
<gene>
    <name evidence="8" type="ORF">RO21_08295</name>
</gene>
<comment type="catalytic activity">
    <reaction evidence="6">
        <text>biotin + L-lysyl-[protein] + ATP = N(6)-biotinyl-L-lysyl-[protein] + AMP + diphosphate + H(+)</text>
        <dbReference type="Rhea" id="RHEA:11756"/>
        <dbReference type="Rhea" id="RHEA-COMP:9752"/>
        <dbReference type="Rhea" id="RHEA-COMP:10505"/>
        <dbReference type="ChEBI" id="CHEBI:15378"/>
        <dbReference type="ChEBI" id="CHEBI:29969"/>
        <dbReference type="ChEBI" id="CHEBI:30616"/>
        <dbReference type="ChEBI" id="CHEBI:33019"/>
        <dbReference type="ChEBI" id="CHEBI:57586"/>
        <dbReference type="ChEBI" id="CHEBI:83144"/>
        <dbReference type="ChEBI" id="CHEBI:456215"/>
        <dbReference type="EC" id="6.3.4.15"/>
    </reaction>
</comment>
<keyword evidence="4" id="KW-0092">Biotin</keyword>
<dbReference type="PATRIC" id="fig|67855.3.peg.1724"/>
<dbReference type="EC" id="6.3.4.15" evidence="5"/>
<dbReference type="SUPFAM" id="SSF55681">
    <property type="entry name" value="Class II aaRS and biotin synthetases"/>
    <property type="match status" value="1"/>
</dbReference>
<accession>A0A0J5P3I4</accession>
<dbReference type="Pfam" id="PF03099">
    <property type="entry name" value="BPL_LplA_LipB"/>
    <property type="match status" value="1"/>
</dbReference>
<dbReference type="NCBIfam" id="TIGR00121">
    <property type="entry name" value="birA_ligase"/>
    <property type="match status" value="1"/>
</dbReference>
<name>A0A0J5P3I4_9PAST</name>
<dbReference type="InterPro" id="IPR004408">
    <property type="entry name" value="Biotin_CoA_COase_ligase"/>
</dbReference>
<reference evidence="8 9" key="1">
    <citation type="submission" date="2014-12" db="EMBL/GenBank/DDBJ databases">
        <title>Reclassification of Actinobacillus muris as Muribacter muris.</title>
        <authorList>
            <person name="Christensen H."/>
            <person name="Nicklas W."/>
            <person name="Bisgaard M."/>
        </authorList>
    </citation>
    <scope>NUCLEOTIDE SEQUENCE [LARGE SCALE GENOMIC DNA]</scope>
    <source>
        <strain evidence="8 9">Ackerman80-443D</strain>
    </source>
</reference>
<dbReference type="Gene3D" id="3.30.930.10">
    <property type="entry name" value="Bira Bifunctional Protein, Domain 2"/>
    <property type="match status" value="1"/>
</dbReference>
<dbReference type="GO" id="GO:0005524">
    <property type="term" value="F:ATP binding"/>
    <property type="evidence" value="ECO:0007669"/>
    <property type="project" value="UniProtKB-KW"/>
</dbReference>
<dbReference type="STRING" id="67855.RO21_08295"/>
<sequence length="259" mass="29426">MSDDIDAQRIAQALTQGQVLSFAQLNSTNEYVLQHYRDLANGSLCVAQTQTAGRGRRGRQWFSPQSRNLYFSMLWHYETAEIPQLSALSLVVSVVIAETFEALDIPAIQIKWPNDIYYQGRKMGGILIESRVDRQGIYLVIGIGLNLGMDQVDLSLVTQQWSDLSAYELDRTALVIELGQRLQTALQHYRQQGFAPYAQRWQRFDLFYHRSVKLITEKEEIQGISLGINDQGELILQQGEIIRAFTIGEISLRAGNEKS</sequence>
<evidence type="ECO:0000313" key="9">
    <source>
        <dbReference type="Proteomes" id="UP000036270"/>
    </source>
</evidence>
<dbReference type="RefSeq" id="WP_047977327.1">
    <property type="nucleotide sequence ID" value="NZ_JWIZ01000054.1"/>
</dbReference>
<dbReference type="InterPro" id="IPR008988">
    <property type="entry name" value="Transcriptional_repressor_C"/>
</dbReference>
<organism evidence="8 9">
    <name type="scientific">Muribacter muris</name>
    <dbReference type="NCBI Taxonomy" id="67855"/>
    <lineage>
        <taxon>Bacteria</taxon>
        <taxon>Pseudomonadati</taxon>
        <taxon>Pseudomonadota</taxon>
        <taxon>Gammaproteobacteria</taxon>
        <taxon>Pasteurellales</taxon>
        <taxon>Pasteurellaceae</taxon>
        <taxon>Muribacter</taxon>
    </lineage>
</organism>
<keyword evidence="9" id="KW-1185">Reference proteome</keyword>
<dbReference type="GO" id="GO:0004077">
    <property type="term" value="F:biotin--[biotin carboxyl-carrier protein] ligase activity"/>
    <property type="evidence" value="ECO:0007669"/>
    <property type="project" value="UniProtKB-EC"/>
</dbReference>
<evidence type="ECO:0000256" key="1">
    <source>
        <dbReference type="ARBA" id="ARBA00022598"/>
    </source>
</evidence>
<dbReference type="PANTHER" id="PTHR12835:SF5">
    <property type="entry name" value="BIOTIN--PROTEIN LIGASE"/>
    <property type="match status" value="1"/>
</dbReference>
<dbReference type="Pfam" id="PF02237">
    <property type="entry name" value="BPL_C"/>
    <property type="match status" value="1"/>
</dbReference>
<protein>
    <recommendedName>
        <fullName evidence="5">biotin--[biotin carboxyl-carrier protein] ligase</fullName>
        <ecNumber evidence="5">6.3.4.15</ecNumber>
    </recommendedName>
</protein>
<evidence type="ECO:0000259" key="7">
    <source>
        <dbReference type="PROSITE" id="PS51733"/>
    </source>
</evidence>
<dbReference type="GO" id="GO:0005737">
    <property type="term" value="C:cytoplasm"/>
    <property type="evidence" value="ECO:0007669"/>
    <property type="project" value="TreeGrafter"/>
</dbReference>
<keyword evidence="1" id="KW-0436">Ligase</keyword>
<dbReference type="CDD" id="cd16442">
    <property type="entry name" value="BPL"/>
    <property type="match status" value="1"/>
</dbReference>
<evidence type="ECO:0000256" key="4">
    <source>
        <dbReference type="ARBA" id="ARBA00023267"/>
    </source>
</evidence>
<dbReference type="InterPro" id="IPR003142">
    <property type="entry name" value="BPL_C"/>
</dbReference>
<proteinExistence type="predicted"/>